<dbReference type="GO" id="GO:0004252">
    <property type="term" value="F:serine-type endopeptidase activity"/>
    <property type="evidence" value="ECO:0007669"/>
    <property type="project" value="InterPro"/>
</dbReference>
<name>A0A316FGH8_9ACTN</name>
<keyword evidence="5" id="KW-1185">Reference proteome</keyword>
<keyword evidence="1" id="KW-0378">Hydrolase</keyword>
<evidence type="ECO:0000313" key="4">
    <source>
        <dbReference type="EMBL" id="PWK47215.1"/>
    </source>
</evidence>
<gene>
    <name evidence="4" type="ORF">BC793_108330</name>
</gene>
<evidence type="ECO:0000256" key="1">
    <source>
        <dbReference type="ARBA" id="ARBA00022801"/>
    </source>
</evidence>
<dbReference type="Gene3D" id="3.40.50.1820">
    <property type="entry name" value="alpha/beta hydrolase"/>
    <property type="match status" value="1"/>
</dbReference>
<dbReference type="AlphaFoldDB" id="A0A316FGH8"/>
<sequence>MKRLLLTLVLTAATVAGIPSAASAAPPPGEYHGTLANGATWLGHIPAHWNGTVLLFAHGFGPLRPQDAPNDQTREILLAEGYATVGSSYSGPTMWALETAVDDQFAALDAFTGVLGAQPRRTIAVGRSMGGLVSARQAHGPRGAIDGVLSTCGIVAGGLNLNNYQLDGLHAITALLASGRTIPVVRYESPEQAAQAATDVIAAVTAAQATPQGRARIALAAALFNVSGGAGTPAAQQERQFQQLVAGGALQRYVTGRQQIELSAGGNSAWNRGVDYRALLAGSTRSGQVRALYRDAGLDLRADLNRLTATADITADPWAVADLRRSSMPNGALRVPHLTIHTLVDELVPAEHSEWYEEHAQQRGDLLRGLYVDAAGHCTFRVSEDLAALHVLEHRLDHGRWPNDPAAFGAGYPGGAPRFTRAEPGRLVGGLGEPGRGSSAVRPIAAQTSRTLPTMSRT</sequence>
<reference evidence="4 5" key="1">
    <citation type="submission" date="2018-05" db="EMBL/GenBank/DDBJ databases">
        <title>Genomic Encyclopedia of Archaeal and Bacterial Type Strains, Phase II (KMG-II): from individual species to whole genera.</title>
        <authorList>
            <person name="Goeker M."/>
        </authorList>
    </citation>
    <scope>NUCLEOTIDE SEQUENCE [LARGE SCALE GENOMIC DNA]</scope>
    <source>
        <strain evidence="4 5">DSM 45184</strain>
    </source>
</reference>
<evidence type="ECO:0000256" key="2">
    <source>
        <dbReference type="SAM" id="MobiDB-lite"/>
    </source>
</evidence>
<evidence type="ECO:0000256" key="3">
    <source>
        <dbReference type="SAM" id="SignalP"/>
    </source>
</evidence>
<accession>A0A316FGH8</accession>
<feature type="signal peptide" evidence="3">
    <location>
        <begin position="1"/>
        <end position="24"/>
    </location>
</feature>
<feature type="chain" id="PRO_5016406926" description="Alpha/beta hydrolase" evidence="3">
    <location>
        <begin position="25"/>
        <end position="458"/>
    </location>
</feature>
<dbReference type="InterPro" id="IPR002471">
    <property type="entry name" value="Pept_S9_AS"/>
</dbReference>
<dbReference type="SUPFAM" id="SSF53474">
    <property type="entry name" value="alpha/beta-Hydrolases"/>
    <property type="match status" value="1"/>
</dbReference>
<keyword evidence="3" id="KW-0732">Signal</keyword>
<feature type="compositionally biased region" description="Polar residues" evidence="2">
    <location>
        <begin position="446"/>
        <end position="458"/>
    </location>
</feature>
<protein>
    <recommendedName>
        <fullName evidence="6">Alpha/beta hydrolase</fullName>
    </recommendedName>
</protein>
<evidence type="ECO:0000313" key="5">
    <source>
        <dbReference type="Proteomes" id="UP000245697"/>
    </source>
</evidence>
<feature type="region of interest" description="Disordered" evidence="2">
    <location>
        <begin position="431"/>
        <end position="458"/>
    </location>
</feature>
<comment type="caution">
    <text evidence="4">The sequence shown here is derived from an EMBL/GenBank/DDBJ whole genome shotgun (WGS) entry which is preliminary data.</text>
</comment>
<dbReference type="PROSITE" id="PS00708">
    <property type="entry name" value="PRO_ENDOPEP_SER"/>
    <property type="match status" value="1"/>
</dbReference>
<organism evidence="4 5">
    <name type="scientific">Actinoplanes xinjiangensis</name>
    <dbReference type="NCBI Taxonomy" id="512350"/>
    <lineage>
        <taxon>Bacteria</taxon>
        <taxon>Bacillati</taxon>
        <taxon>Actinomycetota</taxon>
        <taxon>Actinomycetes</taxon>
        <taxon>Micromonosporales</taxon>
        <taxon>Micromonosporaceae</taxon>
        <taxon>Actinoplanes</taxon>
    </lineage>
</organism>
<dbReference type="GO" id="GO:0006508">
    <property type="term" value="P:proteolysis"/>
    <property type="evidence" value="ECO:0007669"/>
    <property type="project" value="InterPro"/>
</dbReference>
<evidence type="ECO:0008006" key="6">
    <source>
        <dbReference type="Google" id="ProtNLM"/>
    </source>
</evidence>
<dbReference type="Proteomes" id="UP000245697">
    <property type="component" value="Unassembled WGS sequence"/>
</dbReference>
<dbReference type="EMBL" id="QGGR01000008">
    <property type="protein sequence ID" value="PWK47215.1"/>
    <property type="molecule type" value="Genomic_DNA"/>
</dbReference>
<proteinExistence type="predicted"/>
<dbReference type="InterPro" id="IPR029058">
    <property type="entry name" value="AB_hydrolase_fold"/>
</dbReference>